<dbReference type="InterPro" id="IPR044974">
    <property type="entry name" value="Disease_R_plants"/>
</dbReference>
<evidence type="ECO:0000259" key="8">
    <source>
        <dbReference type="Pfam" id="PF18052"/>
    </source>
</evidence>
<dbReference type="PANTHER" id="PTHR23155:SF1107">
    <property type="entry name" value="OS08G0373000 PROTEIN"/>
    <property type="match status" value="1"/>
</dbReference>
<dbReference type="Gene3D" id="3.40.50.300">
    <property type="entry name" value="P-loop containing nucleotide triphosphate hydrolases"/>
    <property type="match status" value="1"/>
</dbReference>
<evidence type="ECO:0000256" key="6">
    <source>
        <dbReference type="ARBA" id="ARBA00023054"/>
    </source>
</evidence>
<dbReference type="Gramene" id="TraesCS6B03G1282700.1">
    <property type="protein sequence ID" value="TraesCS6B03G1282700.1.CDS1"/>
    <property type="gene ID" value="TraesCS6B03G1282700"/>
</dbReference>
<comment type="similarity">
    <text evidence="1">Belongs to the disease resistance NB-LRR family.</text>
</comment>
<dbReference type="EnsemblPlants" id="TraesCS6B02G464500.1">
    <property type="protein sequence ID" value="TraesCS6B02G464500.1.cds1"/>
    <property type="gene ID" value="TraesCS6B02G464500"/>
</dbReference>
<dbReference type="GO" id="GO:0002758">
    <property type="term" value="P:innate immune response-activating signaling pathway"/>
    <property type="evidence" value="ECO:0007669"/>
    <property type="project" value="UniProtKB-ARBA"/>
</dbReference>
<dbReference type="OMA" id="ERTEYMW"/>
<dbReference type="InterPro" id="IPR032675">
    <property type="entry name" value="LRR_dom_sf"/>
</dbReference>
<dbReference type="Gene3D" id="1.10.8.430">
    <property type="entry name" value="Helical domain of apoptotic protease-activating factors"/>
    <property type="match status" value="1"/>
</dbReference>
<dbReference type="Proteomes" id="UP000019116">
    <property type="component" value="Chromosome 6B"/>
</dbReference>
<feature type="domain" description="NB-ARC" evidence="7">
    <location>
        <begin position="177"/>
        <end position="325"/>
    </location>
</feature>
<evidence type="ECO:0000256" key="4">
    <source>
        <dbReference type="ARBA" id="ARBA00022741"/>
    </source>
</evidence>
<organism evidence="11">
    <name type="scientific">Triticum aestivum</name>
    <name type="common">Wheat</name>
    <dbReference type="NCBI Taxonomy" id="4565"/>
    <lineage>
        <taxon>Eukaryota</taxon>
        <taxon>Viridiplantae</taxon>
        <taxon>Streptophyta</taxon>
        <taxon>Embryophyta</taxon>
        <taxon>Tracheophyta</taxon>
        <taxon>Spermatophyta</taxon>
        <taxon>Magnoliopsida</taxon>
        <taxon>Liliopsida</taxon>
        <taxon>Poales</taxon>
        <taxon>Poaceae</taxon>
        <taxon>BOP clade</taxon>
        <taxon>Pooideae</taxon>
        <taxon>Triticodae</taxon>
        <taxon>Triticeae</taxon>
        <taxon>Triticinae</taxon>
        <taxon>Triticum</taxon>
    </lineage>
</organism>
<evidence type="ECO:0000313" key="11">
    <source>
        <dbReference type="EnsemblPlants" id="TraesCS6B02G464500.1.cds1"/>
    </source>
</evidence>
<evidence type="ECO:0000256" key="3">
    <source>
        <dbReference type="ARBA" id="ARBA00022737"/>
    </source>
</evidence>
<dbReference type="SUPFAM" id="SSF52540">
    <property type="entry name" value="P-loop containing nucleoside triphosphate hydrolases"/>
    <property type="match status" value="1"/>
</dbReference>
<protein>
    <submittedName>
        <fullName evidence="11">Uncharacterized protein</fullName>
    </submittedName>
</protein>
<dbReference type="InterPro" id="IPR042197">
    <property type="entry name" value="Apaf_helical"/>
</dbReference>
<keyword evidence="3" id="KW-0677">Repeat</keyword>
<dbReference type="Pfam" id="PF00931">
    <property type="entry name" value="NB-ARC"/>
    <property type="match status" value="1"/>
</dbReference>
<dbReference type="Gene3D" id="3.80.10.10">
    <property type="entry name" value="Ribonuclease Inhibitor"/>
    <property type="match status" value="1"/>
</dbReference>
<keyword evidence="5" id="KW-0611">Plant defense</keyword>
<dbReference type="FunFam" id="1.10.10.10:FF:000322">
    <property type="entry name" value="Probable disease resistance protein At1g63360"/>
    <property type="match status" value="1"/>
</dbReference>
<reference evidence="11" key="1">
    <citation type="submission" date="2018-08" db="EMBL/GenBank/DDBJ databases">
        <authorList>
            <person name="Rossello M."/>
        </authorList>
    </citation>
    <scope>NUCLEOTIDE SEQUENCE [LARGE SCALE GENOMIC DNA]</scope>
    <source>
        <strain evidence="11">cv. Chinese Spring</strain>
    </source>
</reference>
<dbReference type="Pfam" id="PF23598">
    <property type="entry name" value="LRR_14"/>
    <property type="match status" value="1"/>
</dbReference>
<dbReference type="SMR" id="A0A3B6PVX8"/>
<dbReference type="InterPro" id="IPR027417">
    <property type="entry name" value="P-loop_NTPase"/>
</dbReference>
<dbReference type="PRINTS" id="PR00364">
    <property type="entry name" value="DISEASERSIST"/>
</dbReference>
<sequence length="646" mass="73012">MEAAVVNVATGVLKPVLGKLAALLGEEYKRFKGVHEDIRFLIEELEAMHTLLLKISEEEEPDAQDKVWAVAVRELSYNMEDTIDDFMQSINDKDTKPDGFIEKIKHSLGKLGKMKARRRIGSEIKDLKKQILEVSERNERYKTHGIFSNTRNASVDARALAILEDASKFVGIEEPKADIIKLLTEGASTDEQPKLVSIVGSGGMGKTTLANQVYQELKENFKCKAFISVSRNPDLMNIMRTIHSQVSGLPFADTKAGSTQQVVMNAHNKSDIEFLCRYFVVVDDIWNVKAWDIIKFAFPMTSSGSIIITTTRINEVAESCRSSFSGNIYGIKPLNMVHSRELFHRRLFDSRENCPPYLEEISDQILKKCDGLPLVIIAISGLLANTERTEYMWNQVKGSIGRALQRNPTVEGMMNILPLSYFDLLSHLKTCLLYASIFPEDSNIYRTDLIKRWIGEGFIHKQVGCTVHETGEMYFSELLNRGLILPGHTNEYGEVETCRVHDIILDFIISKSKEENFVTFLGTTIPITGTESKVIRRLSLQGVKQENPTIPTEGLDFSRVRSVSGAFVELPSLEKLRHLRVLHLDDFQGWGGQNLERIVKLFQLRYLSYRHGGIRELPENIGRLGCLKILDIRETGVQELPASMHC</sequence>
<dbReference type="InterPro" id="IPR058922">
    <property type="entry name" value="WHD_DRP"/>
</dbReference>
<evidence type="ECO:0000256" key="5">
    <source>
        <dbReference type="ARBA" id="ARBA00022821"/>
    </source>
</evidence>
<dbReference type="PANTHER" id="PTHR23155">
    <property type="entry name" value="DISEASE RESISTANCE PROTEIN RP"/>
    <property type="match status" value="1"/>
</dbReference>
<dbReference type="CDD" id="cd14798">
    <property type="entry name" value="RX-CC_like"/>
    <property type="match status" value="1"/>
</dbReference>
<keyword evidence="6" id="KW-0175">Coiled coil</keyword>
<evidence type="ECO:0000256" key="1">
    <source>
        <dbReference type="ARBA" id="ARBA00008894"/>
    </source>
</evidence>
<dbReference type="SUPFAM" id="SSF52058">
    <property type="entry name" value="L domain-like"/>
    <property type="match status" value="1"/>
</dbReference>
<keyword evidence="4" id="KW-0547">Nucleotide-binding</keyword>
<keyword evidence="12" id="KW-1185">Reference proteome</keyword>
<evidence type="ECO:0000259" key="9">
    <source>
        <dbReference type="Pfam" id="PF23559"/>
    </source>
</evidence>
<feature type="domain" description="Disease resistance N-terminal" evidence="8">
    <location>
        <begin position="12"/>
        <end position="95"/>
    </location>
</feature>
<dbReference type="AlphaFoldDB" id="A0A3B6PVX8"/>
<dbReference type="Gene3D" id="1.20.5.4130">
    <property type="match status" value="1"/>
</dbReference>
<dbReference type="InterPro" id="IPR036388">
    <property type="entry name" value="WH-like_DNA-bd_sf"/>
</dbReference>
<dbReference type="InterPro" id="IPR041118">
    <property type="entry name" value="Rx_N"/>
</dbReference>
<feature type="domain" description="Disease resistance protein winged helix" evidence="9">
    <location>
        <begin position="437"/>
        <end position="508"/>
    </location>
</feature>
<dbReference type="InterPro" id="IPR055414">
    <property type="entry name" value="LRR_R13L4/SHOC2-like"/>
</dbReference>
<evidence type="ECO:0000259" key="10">
    <source>
        <dbReference type="Pfam" id="PF23598"/>
    </source>
</evidence>
<feature type="domain" description="Disease resistance R13L4/SHOC-2-like LRR" evidence="10">
    <location>
        <begin position="563"/>
        <end position="644"/>
    </location>
</feature>
<dbReference type="GO" id="GO:0009626">
    <property type="term" value="P:plant-type hypersensitive response"/>
    <property type="evidence" value="ECO:0007669"/>
    <property type="project" value="UniProtKB-ARBA"/>
</dbReference>
<keyword evidence="2" id="KW-0433">Leucine-rich repeat</keyword>
<evidence type="ECO:0000313" key="12">
    <source>
        <dbReference type="Proteomes" id="UP000019116"/>
    </source>
</evidence>
<evidence type="ECO:0000259" key="7">
    <source>
        <dbReference type="Pfam" id="PF00931"/>
    </source>
</evidence>
<dbReference type="GO" id="GO:0042742">
    <property type="term" value="P:defense response to bacterium"/>
    <property type="evidence" value="ECO:0007669"/>
    <property type="project" value="UniProtKB-ARBA"/>
</dbReference>
<dbReference type="Pfam" id="PF23559">
    <property type="entry name" value="WHD_DRP"/>
    <property type="match status" value="1"/>
</dbReference>
<accession>A0A3B6PVX8</accession>
<name>A0A3B6PVX8_WHEAT</name>
<dbReference type="InterPro" id="IPR038005">
    <property type="entry name" value="RX-like_CC"/>
</dbReference>
<proteinExistence type="inferred from homology"/>
<dbReference type="GO" id="GO:0043531">
    <property type="term" value="F:ADP binding"/>
    <property type="evidence" value="ECO:0007669"/>
    <property type="project" value="InterPro"/>
</dbReference>
<dbReference type="InterPro" id="IPR002182">
    <property type="entry name" value="NB-ARC"/>
</dbReference>
<dbReference type="Gramene" id="TraesCAD_scaffold_000165_01G002300.1">
    <property type="protein sequence ID" value="TraesCAD_scaffold_000165_01G002300.1"/>
    <property type="gene ID" value="TraesCAD_scaffold_000165_01G002300"/>
</dbReference>
<evidence type="ECO:0000256" key="2">
    <source>
        <dbReference type="ARBA" id="ARBA00022614"/>
    </source>
</evidence>
<dbReference type="Pfam" id="PF18052">
    <property type="entry name" value="Rx_N"/>
    <property type="match status" value="1"/>
</dbReference>
<reference evidence="11" key="2">
    <citation type="submission" date="2018-10" db="UniProtKB">
        <authorList>
            <consortium name="EnsemblPlants"/>
        </authorList>
    </citation>
    <scope>IDENTIFICATION</scope>
</reference>
<dbReference type="Gene3D" id="1.10.10.10">
    <property type="entry name" value="Winged helix-like DNA-binding domain superfamily/Winged helix DNA-binding domain"/>
    <property type="match status" value="1"/>
</dbReference>
<dbReference type="Gramene" id="TraesCS6B02G464500.1">
    <property type="protein sequence ID" value="TraesCS6B02G464500.1.cds1"/>
    <property type="gene ID" value="TraesCS6B02G464500"/>
</dbReference>